<reference evidence="1" key="1">
    <citation type="submission" date="2024-02" db="EMBL/GenBank/DDBJ databases">
        <title>Metagenome Assembled Genome of Zalaria obscura JY119.</title>
        <authorList>
            <person name="Vighnesh L."/>
            <person name="Jagadeeshwari U."/>
            <person name="Venkata Ramana C."/>
            <person name="Sasikala C."/>
        </authorList>
    </citation>
    <scope>NUCLEOTIDE SEQUENCE</scope>
    <source>
        <strain evidence="1">JY119</strain>
    </source>
</reference>
<sequence length="146" mass="16171">MDQRSIMPGHLTASMARQLFICRFAGLAGMFLLAAPYRVPREVSASMHALKVTQTPRAGSCRESDSFFRVAQDPVRRSQGRISAAELWTRLPHVSFVSKGARLFPTFMRPSNQRVVLTVCVPVHQQAASLSPVAEDRLQHVPTVQG</sequence>
<evidence type="ECO:0000313" key="2">
    <source>
        <dbReference type="Proteomes" id="UP001320706"/>
    </source>
</evidence>
<protein>
    <submittedName>
        <fullName evidence="1">Uncharacterized protein</fullName>
    </submittedName>
</protein>
<accession>A0ACC3SD87</accession>
<dbReference type="EMBL" id="JAMKPW020000018">
    <property type="protein sequence ID" value="KAK8209014.1"/>
    <property type="molecule type" value="Genomic_DNA"/>
</dbReference>
<keyword evidence="2" id="KW-1185">Reference proteome</keyword>
<organism evidence="1 2">
    <name type="scientific">Zalaria obscura</name>
    <dbReference type="NCBI Taxonomy" id="2024903"/>
    <lineage>
        <taxon>Eukaryota</taxon>
        <taxon>Fungi</taxon>
        <taxon>Dikarya</taxon>
        <taxon>Ascomycota</taxon>
        <taxon>Pezizomycotina</taxon>
        <taxon>Dothideomycetes</taxon>
        <taxon>Dothideomycetidae</taxon>
        <taxon>Dothideales</taxon>
        <taxon>Zalariaceae</taxon>
        <taxon>Zalaria</taxon>
    </lineage>
</organism>
<name>A0ACC3SD87_9PEZI</name>
<evidence type="ECO:0000313" key="1">
    <source>
        <dbReference type="EMBL" id="KAK8209014.1"/>
    </source>
</evidence>
<comment type="caution">
    <text evidence="1">The sequence shown here is derived from an EMBL/GenBank/DDBJ whole genome shotgun (WGS) entry which is preliminary data.</text>
</comment>
<gene>
    <name evidence="1" type="ORF">M8818_003978</name>
</gene>
<proteinExistence type="predicted"/>
<dbReference type="Proteomes" id="UP001320706">
    <property type="component" value="Unassembled WGS sequence"/>
</dbReference>